<name>A0AAT9PG30_9GAMM</name>
<dbReference type="Proteomes" id="UP000829560">
    <property type="component" value="Chromosome"/>
</dbReference>
<sequence length="122" mass="14262">MVSYIEIRHMVLDSFYSYLLDKPQGANGYESILGYTLYDFETGFSDIEVFIIDFVVYVLCHDFPESQDLAKTLKKSLLKRIDYDFAGFIRQIKPGIDDREEFLADVYSMGLISEQRRQGFNK</sequence>
<reference evidence="1" key="1">
    <citation type="submission" date="2024-03" db="EMBL/GenBank/DDBJ databases">
        <title>Psychrobacter raelis sp. nov. isolated from a dog with peritonitis.</title>
        <authorList>
            <person name="Schiavone A."/>
            <person name="Manzulli V."/>
            <person name="Camarda A."/>
            <person name="Cafiero M.A."/>
            <person name="Vasco I."/>
            <person name="Marino L."/>
            <person name="Pennuzzi G."/>
            <person name="Serrecchia L."/>
            <person name="Galante D."/>
            <person name="Pugliese N."/>
        </authorList>
    </citation>
    <scope>NUCLEOTIDE SEQUENCE</scope>
    <source>
        <strain evidence="1">PraFG1</strain>
    </source>
</reference>
<dbReference type="RefSeq" id="WP_110816306.1">
    <property type="nucleotide sequence ID" value="NZ_CP093310.2"/>
</dbReference>
<evidence type="ECO:0000313" key="2">
    <source>
        <dbReference type="Proteomes" id="UP000829560"/>
    </source>
</evidence>
<accession>A0AAT9PG30</accession>
<gene>
    <name evidence="1" type="ORF">MN210_05210</name>
</gene>
<dbReference type="AlphaFoldDB" id="A0AAT9PG30"/>
<keyword evidence="2" id="KW-1185">Reference proteome</keyword>
<dbReference type="EMBL" id="CP093310">
    <property type="protein sequence ID" value="UNK06080.1"/>
    <property type="molecule type" value="Genomic_DNA"/>
</dbReference>
<evidence type="ECO:0000313" key="1">
    <source>
        <dbReference type="EMBL" id="UNK06080.1"/>
    </source>
</evidence>
<organism evidence="1 2">
    <name type="scientific">Psychrobacter raelei</name>
    <dbReference type="NCBI Taxonomy" id="2565531"/>
    <lineage>
        <taxon>Bacteria</taxon>
        <taxon>Pseudomonadati</taxon>
        <taxon>Pseudomonadota</taxon>
        <taxon>Gammaproteobacteria</taxon>
        <taxon>Moraxellales</taxon>
        <taxon>Moraxellaceae</taxon>
        <taxon>Psychrobacter</taxon>
    </lineage>
</organism>
<protein>
    <recommendedName>
        <fullName evidence="3">CdiI immunity protein domain-containing protein</fullName>
    </recommendedName>
</protein>
<proteinExistence type="predicted"/>
<dbReference type="KEGG" id="prae:MN210_05210"/>
<evidence type="ECO:0008006" key="3">
    <source>
        <dbReference type="Google" id="ProtNLM"/>
    </source>
</evidence>